<evidence type="ECO:0000256" key="1">
    <source>
        <dbReference type="SAM" id="SignalP"/>
    </source>
</evidence>
<reference evidence="3" key="1">
    <citation type="journal article" date="2015" name="Proc. Natl. Acad. Sci. U.S.A.">
        <title>Genome sequence of the Asian Tiger mosquito, Aedes albopictus, reveals insights into its biology, genetics, and evolution.</title>
        <authorList>
            <person name="Chen X.G."/>
            <person name="Jiang X."/>
            <person name="Gu J."/>
            <person name="Xu M."/>
            <person name="Wu Y."/>
            <person name="Deng Y."/>
            <person name="Zhang C."/>
            <person name="Bonizzoni M."/>
            <person name="Dermauw W."/>
            <person name="Vontas J."/>
            <person name="Armbruster P."/>
            <person name="Huang X."/>
            <person name="Yang Y."/>
            <person name="Zhang H."/>
            <person name="He W."/>
            <person name="Peng H."/>
            <person name="Liu Y."/>
            <person name="Wu K."/>
            <person name="Chen J."/>
            <person name="Lirakis M."/>
            <person name="Topalis P."/>
            <person name="Van Leeuwen T."/>
            <person name="Hall A.B."/>
            <person name="Jiang X."/>
            <person name="Thorpe C."/>
            <person name="Mueller R.L."/>
            <person name="Sun C."/>
            <person name="Waterhouse R.M."/>
            <person name="Yan G."/>
            <person name="Tu Z.J."/>
            <person name="Fang X."/>
            <person name="James A.A."/>
        </authorList>
    </citation>
    <scope>NUCLEOTIDE SEQUENCE [LARGE SCALE GENOMIC DNA]</scope>
    <source>
        <strain evidence="3">Foshan</strain>
    </source>
</reference>
<reference evidence="2" key="2">
    <citation type="submission" date="2025-05" db="UniProtKB">
        <authorList>
            <consortium name="EnsemblMetazoa"/>
        </authorList>
    </citation>
    <scope>IDENTIFICATION</scope>
    <source>
        <strain evidence="2">Foshan</strain>
    </source>
</reference>
<protein>
    <submittedName>
        <fullName evidence="2">Uncharacterized protein</fullName>
    </submittedName>
</protein>
<organism evidence="2 3">
    <name type="scientific">Aedes albopictus</name>
    <name type="common">Asian tiger mosquito</name>
    <name type="synonym">Stegomyia albopicta</name>
    <dbReference type="NCBI Taxonomy" id="7160"/>
    <lineage>
        <taxon>Eukaryota</taxon>
        <taxon>Metazoa</taxon>
        <taxon>Ecdysozoa</taxon>
        <taxon>Arthropoda</taxon>
        <taxon>Hexapoda</taxon>
        <taxon>Insecta</taxon>
        <taxon>Pterygota</taxon>
        <taxon>Neoptera</taxon>
        <taxon>Endopterygota</taxon>
        <taxon>Diptera</taxon>
        <taxon>Nematocera</taxon>
        <taxon>Culicoidea</taxon>
        <taxon>Culicidae</taxon>
        <taxon>Culicinae</taxon>
        <taxon>Aedini</taxon>
        <taxon>Aedes</taxon>
        <taxon>Stegomyia</taxon>
    </lineage>
</organism>
<keyword evidence="1" id="KW-0732">Signal</keyword>
<proteinExistence type="predicted"/>
<dbReference type="EnsemblMetazoa" id="AALFPA23_024860.R37049">
    <property type="protein sequence ID" value="AALFPA23_024860.P37049"/>
    <property type="gene ID" value="AALFPA23_024860"/>
</dbReference>
<accession>A0ABM2A693</accession>
<evidence type="ECO:0000313" key="2">
    <source>
        <dbReference type="EnsemblMetazoa" id="AALFPA23_024860.P37049"/>
    </source>
</evidence>
<dbReference type="RefSeq" id="XP_019538847.2">
    <property type="nucleotide sequence ID" value="XM_019683302.3"/>
</dbReference>
<dbReference type="Proteomes" id="UP000069940">
    <property type="component" value="Unassembled WGS sequence"/>
</dbReference>
<sequence length="216" mass="22928">MFKRPAVLGAIVCFVALQVVSVLAVDTTTVVTPVTSSTTSSAVTVASATLPPKNGSCSKPPTAANLANCCSLQIPFPEDILSSCQKAQTSWLKDKKNSTCGSTCLLNYALNFPEAIKTGLKQGPALSLILMNNLGLYFDALTKCIPDEPLEKFTSKLVGEGTAFVEAFCELELVDVADCFSKEFFMKCPSSIAPNAACQAAKDFLATPCRYADLFV</sequence>
<name>A0ABM2A693_AEDAL</name>
<dbReference type="Gene3D" id="1.10.238.270">
    <property type="match status" value="1"/>
</dbReference>
<feature type="chain" id="PRO_5046653190" evidence="1">
    <location>
        <begin position="25"/>
        <end position="216"/>
    </location>
</feature>
<dbReference type="GeneID" id="109409799"/>
<feature type="signal peptide" evidence="1">
    <location>
        <begin position="1"/>
        <end position="24"/>
    </location>
</feature>
<keyword evidence="3" id="KW-1185">Reference proteome</keyword>
<evidence type="ECO:0000313" key="3">
    <source>
        <dbReference type="Proteomes" id="UP000069940"/>
    </source>
</evidence>